<keyword evidence="1" id="KW-0812">Transmembrane</keyword>
<dbReference type="Gene3D" id="1.20.120.20">
    <property type="entry name" value="Apolipoprotein"/>
    <property type="match status" value="1"/>
</dbReference>
<organism evidence="3 4">
    <name type="scientific">Hoeflea olei</name>
    <dbReference type="NCBI Taxonomy" id="1480615"/>
    <lineage>
        <taxon>Bacteria</taxon>
        <taxon>Pseudomonadati</taxon>
        <taxon>Pseudomonadota</taxon>
        <taxon>Alphaproteobacteria</taxon>
        <taxon>Hyphomicrobiales</taxon>
        <taxon>Rhizobiaceae</taxon>
        <taxon>Hoeflea</taxon>
    </lineage>
</organism>
<feature type="transmembrane region" description="Helical" evidence="1">
    <location>
        <begin position="58"/>
        <end position="88"/>
    </location>
</feature>
<feature type="transmembrane region" description="Helical" evidence="1">
    <location>
        <begin position="226"/>
        <end position="246"/>
    </location>
</feature>
<protein>
    <recommendedName>
        <fullName evidence="2">HAMP domain-containing protein</fullName>
    </recommendedName>
</protein>
<dbReference type="GO" id="GO:0016020">
    <property type="term" value="C:membrane"/>
    <property type="evidence" value="ECO:0007669"/>
    <property type="project" value="InterPro"/>
</dbReference>
<keyword evidence="4" id="KW-1185">Reference proteome</keyword>
<evidence type="ECO:0000259" key="2">
    <source>
        <dbReference type="PROSITE" id="PS50885"/>
    </source>
</evidence>
<dbReference type="STRING" id="1480615.AWJ14_07900"/>
<keyword evidence="1" id="KW-0472">Membrane</keyword>
<evidence type="ECO:0000256" key="1">
    <source>
        <dbReference type="SAM" id="Phobius"/>
    </source>
</evidence>
<dbReference type="OrthoDB" id="5741017at2"/>
<evidence type="ECO:0000313" key="3">
    <source>
        <dbReference type="EMBL" id="OCW57065.1"/>
    </source>
</evidence>
<sequence length="720" mass="76726">MGFLVNWSVRTIVFWAILLAIFFFSQGLVPYHDLSKIGSTVAASYRTGAVEGLSERTFVFAFAAAIAVVGLGLLVAFLVNTLLIVVTLRSARQRVERIMKPATSPGERRRLFAQGFDGASDVLQRWPVIGHAFLEFCETLVNTDEDEIRNTVRPQSFFHSGVAREAMPGFKMMNAIPGYFVGIGLLLTFIGLVLALAKAGQATAASDADQMQGAMTDLLNIATFKFSTSIAGLGASIVLSFVFRIYSIMMEGAFERFCSALEQGLLYASPQKITDEMNTTMKEQLVQLKTITQGDFFARMGTEIAPRMQEAIASAMTPVSDHIREAVSDLKSNSQSGMSDMLQEFGRAVQGGAGVEMQALTSTLGQMEKTLSAMQNDLRGSGEDFSRRMVEAAEQLKQFVVDAGSSFGQSSSESREALAGVAATLRETLERANADMAAGLGAAAGSASGKLEEAMGVVMGKLEAQVGGLTDHLDSMRAAMDAQSRASDQRQASQNALIERTSEAAALAQSRMQEGVAGAIEDIGAMLNQAVSRTVAQIAERFDALGAQMQGVEQALGHQRLALEGTASEARKTADAFSATAQDVRLAMAPLGEVGDRFSAASESMSGNLERTADTVRGMQDEIAALAASLQEANGRAREFWEGFRAKFDQVDTALGEAVATLARATGDQSQLLEKQVASVDSGLADAVSKLSPLLSDLRTAAEDIATGVEKARVRFEGEG</sequence>
<dbReference type="EMBL" id="LQZT01000023">
    <property type="protein sequence ID" value="OCW57065.1"/>
    <property type="molecule type" value="Genomic_DNA"/>
</dbReference>
<dbReference type="AlphaFoldDB" id="A0A1C1YUE8"/>
<dbReference type="PROSITE" id="PS50885">
    <property type="entry name" value="HAMP"/>
    <property type="match status" value="1"/>
</dbReference>
<gene>
    <name evidence="3" type="ORF">AWJ14_07900</name>
</gene>
<feature type="transmembrane region" description="Helical" evidence="1">
    <location>
        <begin position="176"/>
        <end position="197"/>
    </location>
</feature>
<keyword evidence="1" id="KW-1133">Transmembrane helix</keyword>
<dbReference type="InterPro" id="IPR003660">
    <property type="entry name" value="HAMP_dom"/>
</dbReference>
<comment type="caution">
    <text evidence="3">The sequence shown here is derived from an EMBL/GenBank/DDBJ whole genome shotgun (WGS) entry which is preliminary data.</text>
</comment>
<name>A0A1C1YUE8_9HYPH</name>
<dbReference type="Proteomes" id="UP000094795">
    <property type="component" value="Unassembled WGS sequence"/>
</dbReference>
<reference evidence="3 4" key="1">
    <citation type="submission" date="2015-12" db="EMBL/GenBank/DDBJ databases">
        <authorList>
            <person name="Shamseldin A."/>
            <person name="Moawad H."/>
            <person name="Abd El-Rahim W.M."/>
            <person name="Sadowsky M.J."/>
        </authorList>
    </citation>
    <scope>NUCLEOTIDE SEQUENCE [LARGE SCALE GENOMIC DNA]</scope>
    <source>
        <strain evidence="3 4">JC234</strain>
    </source>
</reference>
<accession>A0A1C1YUE8</accession>
<evidence type="ECO:0000313" key="4">
    <source>
        <dbReference type="Proteomes" id="UP000094795"/>
    </source>
</evidence>
<feature type="domain" description="HAMP" evidence="2">
    <location>
        <begin position="585"/>
        <end position="642"/>
    </location>
</feature>
<proteinExistence type="predicted"/>
<feature type="transmembrane region" description="Helical" evidence="1">
    <location>
        <begin position="12"/>
        <end position="29"/>
    </location>
</feature>
<dbReference type="RefSeq" id="WP_066180343.1">
    <property type="nucleotide sequence ID" value="NZ_LQZT01000023.1"/>
</dbReference>
<dbReference type="NCBIfam" id="NF033914">
    <property type="entry name" value="antiphage_ZorA_1"/>
    <property type="match status" value="1"/>
</dbReference>
<dbReference type="GO" id="GO:0007165">
    <property type="term" value="P:signal transduction"/>
    <property type="evidence" value="ECO:0007669"/>
    <property type="project" value="InterPro"/>
</dbReference>